<proteinExistence type="predicted"/>
<accession>A0AAV4NAY5</accession>
<gene>
    <name evidence="1" type="ORF">CEXT_621821</name>
</gene>
<evidence type="ECO:0000313" key="2">
    <source>
        <dbReference type="Proteomes" id="UP001054945"/>
    </source>
</evidence>
<dbReference type="AlphaFoldDB" id="A0AAV4NAY5"/>
<name>A0AAV4NAY5_CAEEX</name>
<organism evidence="1 2">
    <name type="scientific">Caerostris extrusa</name>
    <name type="common">Bark spider</name>
    <name type="synonym">Caerostris bankana</name>
    <dbReference type="NCBI Taxonomy" id="172846"/>
    <lineage>
        <taxon>Eukaryota</taxon>
        <taxon>Metazoa</taxon>
        <taxon>Ecdysozoa</taxon>
        <taxon>Arthropoda</taxon>
        <taxon>Chelicerata</taxon>
        <taxon>Arachnida</taxon>
        <taxon>Araneae</taxon>
        <taxon>Araneomorphae</taxon>
        <taxon>Entelegynae</taxon>
        <taxon>Araneoidea</taxon>
        <taxon>Araneidae</taxon>
        <taxon>Caerostris</taxon>
    </lineage>
</organism>
<sequence>MAVEDESFRIVLLERKKKEPFRGRWKIESCPKKGLRTPIFLQKQELYVAIIVWQADNVFRKKGFCFQGDPLRPLLPEFTTFNRRRLVKKQMLLFFANKSSAASGAPNLETHVRREVRPPRSDACARMAEARGTPGGSQPFRHSNLYLPFHRFQHQEMVKM</sequence>
<evidence type="ECO:0000313" key="1">
    <source>
        <dbReference type="EMBL" id="GIX80697.1"/>
    </source>
</evidence>
<keyword evidence="2" id="KW-1185">Reference proteome</keyword>
<protein>
    <submittedName>
        <fullName evidence="1">Uncharacterized protein</fullName>
    </submittedName>
</protein>
<dbReference type="EMBL" id="BPLR01003055">
    <property type="protein sequence ID" value="GIX80697.1"/>
    <property type="molecule type" value="Genomic_DNA"/>
</dbReference>
<dbReference type="Proteomes" id="UP001054945">
    <property type="component" value="Unassembled WGS sequence"/>
</dbReference>
<reference evidence="1 2" key="1">
    <citation type="submission" date="2021-06" db="EMBL/GenBank/DDBJ databases">
        <title>Caerostris extrusa draft genome.</title>
        <authorList>
            <person name="Kono N."/>
            <person name="Arakawa K."/>
        </authorList>
    </citation>
    <scope>NUCLEOTIDE SEQUENCE [LARGE SCALE GENOMIC DNA]</scope>
</reference>
<comment type="caution">
    <text evidence="1">The sequence shown here is derived from an EMBL/GenBank/DDBJ whole genome shotgun (WGS) entry which is preliminary data.</text>
</comment>